<dbReference type="InterPro" id="IPR029062">
    <property type="entry name" value="Class_I_gatase-like"/>
</dbReference>
<dbReference type="Proteomes" id="UP000318709">
    <property type="component" value="Chromosome"/>
</dbReference>
<dbReference type="EMBL" id="CP038231">
    <property type="protein sequence ID" value="QDH13125.1"/>
    <property type="molecule type" value="Genomic_DNA"/>
</dbReference>
<protein>
    <recommendedName>
        <fullName evidence="4">VWA domain-containing protein</fullName>
    </recommendedName>
</protein>
<feature type="transmembrane region" description="Helical" evidence="1">
    <location>
        <begin position="707"/>
        <end position="728"/>
    </location>
</feature>
<sequence>MTNLLSGGHEASKAIFTVMPHPLPHLVWHPSMPWWVIGTLGACAASLALLGLVQRQRGTLPVALALGVGLLWLAGPGISTPLKGVRPRTVAVLVDQSPSMALGQRRQQARKAVASLQASARSLADVTVRVVPFGAEGPSTKLLPALAQVQRWPDLAASVIVSDGQATDATPQSALSLATSPAAPLSLIVAGQKGETDRSLTLTGLPPYVVAGEKATLTARADDHGATTSAPVTWRLRMADGTVREVAHSRTGEPTTITLPLGPGGLKAGTTPVEISVSPRPGEVSSANNHRVIKLVAVRNRLRVVLVSGSPQQSTRVWRRLLKSDSTVDLVHFTILRAPEMEDDALPSELALIPFPTKTLFKDKLRSFDLVILDRFATQGLLPDAYMQNMADYVKGGGALLVTTGPEQLEGGALEETPLASVLPARLLPAPGVPMPSPQVGPYSIVPTERGRHHPITSALGGAGQWGPWYRMMRPLQTTGEVLLEARPQSNLPTTPSEGDSRTTQPALIIGQAGKGRVAMMMSGQSWLWSRPLDRSGPQMQLLDRLAHWLMKEPSLEENRLTATMTRGAGGKVVLAATRVLEKPAARATVQVNGPEGQHLTLVLQPPAGQEQATVLSGQLTLPANTEPEELWCLKLDGLSATAWLPSQDQAENRDLHSTAGVLGPLVAKTGGHIVWGAGKATLLEGSAKGGIPVGGRMAMLPGQFSWHALLPLWAVLALMAGLLGVGWRRASE</sequence>
<dbReference type="OrthoDB" id="9769144at2"/>
<evidence type="ECO:0008006" key="4">
    <source>
        <dbReference type="Google" id="ProtNLM"/>
    </source>
</evidence>
<dbReference type="PANTHER" id="PTHR37947:SF1">
    <property type="entry name" value="BLL2462 PROTEIN"/>
    <property type="match status" value="1"/>
</dbReference>
<accession>A0A4Y6UAG6</accession>
<dbReference type="PANTHER" id="PTHR37947">
    <property type="entry name" value="BLL2462 PROTEIN"/>
    <property type="match status" value="1"/>
</dbReference>
<proteinExistence type="predicted"/>
<reference evidence="2 3" key="1">
    <citation type="submission" date="2019-03" db="EMBL/GenBank/DDBJ databases">
        <title>The complete genome sequence of Swingsia_sp. F3b2 LMG30590(T).</title>
        <authorList>
            <person name="Chua K.-O."/>
            <person name="Chan K.-G."/>
            <person name="See-Too W.-S."/>
        </authorList>
    </citation>
    <scope>NUCLEOTIDE SEQUENCE [LARGE SCALE GENOMIC DNA]</scope>
    <source>
        <strain evidence="2 3">F3b2</strain>
    </source>
</reference>
<feature type="transmembrane region" description="Helical" evidence="1">
    <location>
        <begin position="60"/>
        <end position="78"/>
    </location>
</feature>
<evidence type="ECO:0000256" key="1">
    <source>
        <dbReference type="SAM" id="Phobius"/>
    </source>
</evidence>
<dbReference type="AlphaFoldDB" id="A0A4Y6UAG6"/>
<dbReference type="Gene3D" id="3.40.50.880">
    <property type="match status" value="1"/>
</dbReference>
<dbReference type="KEGG" id="swf:E3E12_01725"/>
<evidence type="ECO:0000313" key="3">
    <source>
        <dbReference type="Proteomes" id="UP000318709"/>
    </source>
</evidence>
<keyword evidence="3" id="KW-1185">Reference proteome</keyword>
<evidence type="ECO:0000313" key="2">
    <source>
        <dbReference type="EMBL" id="QDH13125.1"/>
    </source>
</evidence>
<dbReference type="RefSeq" id="WP_141442781.1">
    <property type="nucleotide sequence ID" value="NZ_CP038231.1"/>
</dbReference>
<feature type="transmembrane region" description="Helical" evidence="1">
    <location>
        <begin position="32"/>
        <end position="53"/>
    </location>
</feature>
<keyword evidence="1" id="KW-0472">Membrane</keyword>
<keyword evidence="1" id="KW-0812">Transmembrane</keyword>
<name>A0A4Y6UAG6_9PROT</name>
<keyword evidence="1" id="KW-1133">Transmembrane helix</keyword>
<dbReference type="SUPFAM" id="SSF52317">
    <property type="entry name" value="Class I glutamine amidotransferase-like"/>
    <property type="match status" value="1"/>
</dbReference>
<organism evidence="2 3">
    <name type="scientific">Formicincola oecophyllae</name>
    <dbReference type="NCBI Taxonomy" id="2558361"/>
    <lineage>
        <taxon>Bacteria</taxon>
        <taxon>Pseudomonadati</taxon>
        <taxon>Pseudomonadota</taxon>
        <taxon>Alphaproteobacteria</taxon>
        <taxon>Acetobacterales</taxon>
        <taxon>Acetobacteraceae</taxon>
        <taxon>Formicincola</taxon>
    </lineage>
</organism>
<gene>
    <name evidence="2" type="ORF">E3E12_01725</name>
</gene>